<comment type="caution">
    <text evidence="1">The sequence shown here is derived from an EMBL/GenBank/DDBJ whole genome shotgun (WGS) entry which is preliminary data.</text>
</comment>
<feature type="non-terminal residue" evidence="1">
    <location>
        <position position="1"/>
    </location>
</feature>
<organism evidence="1 2">
    <name type="scientific">Caerostris extrusa</name>
    <name type="common">Bark spider</name>
    <name type="synonym">Caerostris bankana</name>
    <dbReference type="NCBI Taxonomy" id="172846"/>
    <lineage>
        <taxon>Eukaryota</taxon>
        <taxon>Metazoa</taxon>
        <taxon>Ecdysozoa</taxon>
        <taxon>Arthropoda</taxon>
        <taxon>Chelicerata</taxon>
        <taxon>Arachnida</taxon>
        <taxon>Araneae</taxon>
        <taxon>Araneomorphae</taxon>
        <taxon>Entelegynae</taxon>
        <taxon>Araneoidea</taxon>
        <taxon>Araneidae</taxon>
        <taxon>Caerostris</taxon>
    </lineage>
</organism>
<dbReference type="EMBL" id="BPLR01017945">
    <property type="protein sequence ID" value="GIY95643.1"/>
    <property type="molecule type" value="Genomic_DNA"/>
</dbReference>
<evidence type="ECO:0000313" key="1">
    <source>
        <dbReference type="EMBL" id="GIY95643.1"/>
    </source>
</evidence>
<gene>
    <name evidence="1" type="ORF">CEXT_462951</name>
</gene>
<dbReference type="Proteomes" id="UP001054945">
    <property type="component" value="Unassembled WGS sequence"/>
</dbReference>
<evidence type="ECO:0000313" key="2">
    <source>
        <dbReference type="Proteomes" id="UP001054945"/>
    </source>
</evidence>
<dbReference type="AlphaFoldDB" id="A0AAV4XPG4"/>
<reference evidence="1 2" key="1">
    <citation type="submission" date="2021-06" db="EMBL/GenBank/DDBJ databases">
        <title>Caerostris extrusa draft genome.</title>
        <authorList>
            <person name="Kono N."/>
            <person name="Arakawa K."/>
        </authorList>
    </citation>
    <scope>NUCLEOTIDE SEQUENCE [LARGE SCALE GENOMIC DNA]</scope>
</reference>
<protein>
    <submittedName>
        <fullName evidence="1">Uncharacterized protein</fullName>
    </submittedName>
</protein>
<name>A0AAV4XPG4_CAEEX</name>
<accession>A0AAV4XPG4</accession>
<sequence length="48" mass="5513">PSCNGQLEYFKYRMGAAGRSCQKEDCVVTIFWGVEIESRAYNFRTVTT</sequence>
<proteinExistence type="predicted"/>
<keyword evidence="2" id="KW-1185">Reference proteome</keyword>